<evidence type="ECO:0000313" key="2">
    <source>
        <dbReference type="Proteomes" id="UP000837857"/>
    </source>
</evidence>
<dbReference type="PANTHER" id="PTHR31854">
    <property type="entry name" value="TUBULIN POLYGLUTAMYLASE COMPLEX SUBUNIT 2"/>
    <property type="match status" value="1"/>
</dbReference>
<name>A0ABN8ISW3_9NEOP</name>
<proteinExistence type="predicted"/>
<dbReference type="PANTHER" id="PTHR31854:SF2">
    <property type="entry name" value="TUBULIN POLYGLUTAMYLASE COMPLEX SUBUNIT 2"/>
    <property type="match status" value="1"/>
</dbReference>
<dbReference type="EMBL" id="OW152816">
    <property type="protein sequence ID" value="CAH2066307.1"/>
    <property type="molecule type" value="Genomic_DNA"/>
</dbReference>
<accession>A0ABN8ISW3</accession>
<sequence>MALVHLGLPGWQAAFSNLPLIPWAEQLFLLLAPHLLERTESETSSIAVCNETGLNHIDPNIFKMSARHHKNSRQTNQHISS</sequence>
<gene>
    <name evidence="1" type="ORF">IPOD504_LOCUS13372</name>
</gene>
<organism evidence="1 2">
    <name type="scientific">Iphiclides podalirius</name>
    <name type="common">scarce swallowtail</name>
    <dbReference type="NCBI Taxonomy" id="110791"/>
    <lineage>
        <taxon>Eukaryota</taxon>
        <taxon>Metazoa</taxon>
        <taxon>Ecdysozoa</taxon>
        <taxon>Arthropoda</taxon>
        <taxon>Hexapoda</taxon>
        <taxon>Insecta</taxon>
        <taxon>Pterygota</taxon>
        <taxon>Neoptera</taxon>
        <taxon>Endopterygota</taxon>
        <taxon>Lepidoptera</taxon>
        <taxon>Glossata</taxon>
        <taxon>Ditrysia</taxon>
        <taxon>Papilionoidea</taxon>
        <taxon>Papilionidae</taxon>
        <taxon>Papilioninae</taxon>
        <taxon>Iphiclides</taxon>
    </lineage>
</organism>
<evidence type="ECO:0000313" key="1">
    <source>
        <dbReference type="EMBL" id="CAH2066307.1"/>
    </source>
</evidence>
<keyword evidence="2" id="KW-1185">Reference proteome</keyword>
<reference evidence="1" key="1">
    <citation type="submission" date="2022-03" db="EMBL/GenBank/DDBJ databases">
        <authorList>
            <person name="Martin H S."/>
        </authorList>
    </citation>
    <scope>NUCLEOTIDE SEQUENCE</scope>
</reference>
<dbReference type="InterPro" id="IPR039231">
    <property type="entry name" value="TPGS2"/>
</dbReference>
<protein>
    <submittedName>
        <fullName evidence="1">Uncharacterized protein</fullName>
    </submittedName>
</protein>
<feature type="non-terminal residue" evidence="1">
    <location>
        <position position="1"/>
    </location>
</feature>
<dbReference type="Proteomes" id="UP000837857">
    <property type="component" value="Chromosome 4"/>
</dbReference>